<dbReference type="Proteomes" id="UP001597318">
    <property type="component" value="Unassembled WGS sequence"/>
</dbReference>
<organism evidence="1 2">
    <name type="scientific">Metabacillus endolithicus</name>
    <dbReference type="NCBI Taxonomy" id="1535204"/>
    <lineage>
        <taxon>Bacteria</taxon>
        <taxon>Bacillati</taxon>
        <taxon>Bacillota</taxon>
        <taxon>Bacilli</taxon>
        <taxon>Bacillales</taxon>
        <taxon>Bacillaceae</taxon>
        <taxon>Metabacillus</taxon>
    </lineage>
</organism>
<protein>
    <submittedName>
        <fullName evidence="1">Uncharacterized protein</fullName>
    </submittedName>
</protein>
<evidence type="ECO:0000313" key="1">
    <source>
        <dbReference type="EMBL" id="MFD2213308.1"/>
    </source>
</evidence>
<evidence type="ECO:0000313" key="2">
    <source>
        <dbReference type="Proteomes" id="UP001597318"/>
    </source>
</evidence>
<dbReference type="RefSeq" id="WP_247347260.1">
    <property type="nucleotide sequence ID" value="NZ_CP095550.1"/>
</dbReference>
<name>A0ABW5BWS4_9BACI</name>
<sequence length="56" mass="5996">MNCDKKTIVDLPLAGNSQNVAASAEEQFATMEGIIVANFLSKVAEGLQGLVRKFKV</sequence>
<gene>
    <name evidence="1" type="ORF">ACFSKK_06215</name>
</gene>
<proteinExistence type="predicted"/>
<reference evidence="2" key="1">
    <citation type="journal article" date="2019" name="Int. J. Syst. Evol. Microbiol.">
        <title>The Global Catalogue of Microorganisms (GCM) 10K type strain sequencing project: providing services to taxonomists for standard genome sequencing and annotation.</title>
        <authorList>
            <consortium name="The Broad Institute Genomics Platform"/>
            <consortium name="The Broad Institute Genome Sequencing Center for Infectious Disease"/>
            <person name="Wu L."/>
            <person name="Ma J."/>
        </authorList>
    </citation>
    <scope>NUCLEOTIDE SEQUENCE [LARGE SCALE GENOMIC DNA]</scope>
    <source>
        <strain evidence="2">CGMCC 1.15474</strain>
    </source>
</reference>
<keyword evidence="2" id="KW-1185">Reference proteome</keyword>
<dbReference type="EMBL" id="JBHUIK010000001">
    <property type="protein sequence ID" value="MFD2213308.1"/>
    <property type="molecule type" value="Genomic_DNA"/>
</dbReference>
<comment type="caution">
    <text evidence="1">The sequence shown here is derived from an EMBL/GenBank/DDBJ whole genome shotgun (WGS) entry which is preliminary data.</text>
</comment>
<accession>A0ABW5BWS4</accession>